<protein>
    <submittedName>
        <fullName evidence="1">ASURF-like protein</fullName>
    </submittedName>
</protein>
<reference evidence="1" key="1">
    <citation type="submission" date="2022-11" db="EMBL/GenBank/DDBJ databases">
        <title>Centuries of genome instability and evolution in soft-shell clam transmissible cancer (bioRxiv).</title>
        <authorList>
            <person name="Hart S.F.M."/>
            <person name="Yonemitsu M.A."/>
            <person name="Giersch R.M."/>
            <person name="Beal B.F."/>
            <person name="Arriagada G."/>
            <person name="Davis B.W."/>
            <person name="Ostrander E.A."/>
            <person name="Goff S.P."/>
            <person name="Metzger M.J."/>
        </authorList>
    </citation>
    <scope>NUCLEOTIDE SEQUENCE</scope>
    <source>
        <strain evidence="1">MELC-2E11</strain>
        <tissue evidence="1">Siphon/mantle</tissue>
    </source>
</reference>
<organism evidence="1 2">
    <name type="scientific">Mya arenaria</name>
    <name type="common">Soft-shell clam</name>
    <dbReference type="NCBI Taxonomy" id="6604"/>
    <lineage>
        <taxon>Eukaryota</taxon>
        <taxon>Metazoa</taxon>
        <taxon>Spiralia</taxon>
        <taxon>Lophotrochozoa</taxon>
        <taxon>Mollusca</taxon>
        <taxon>Bivalvia</taxon>
        <taxon>Autobranchia</taxon>
        <taxon>Heteroconchia</taxon>
        <taxon>Euheterodonta</taxon>
        <taxon>Imparidentia</taxon>
        <taxon>Neoheterodontei</taxon>
        <taxon>Myida</taxon>
        <taxon>Myoidea</taxon>
        <taxon>Myidae</taxon>
        <taxon>Mya</taxon>
    </lineage>
</organism>
<accession>A0ABY7DC44</accession>
<evidence type="ECO:0000313" key="2">
    <source>
        <dbReference type="Proteomes" id="UP001164746"/>
    </source>
</evidence>
<dbReference type="EMBL" id="CP111012">
    <property type="protein sequence ID" value="WAQ93940.1"/>
    <property type="molecule type" value="Genomic_DNA"/>
</dbReference>
<sequence length="73" mass="8690">MVNWNIKVHEQKVLEQELKSIRKGADVYKQQRNSQIFFKTTKEKMMAECKHTMDDLIAEYKAAEEPKMDREDG</sequence>
<evidence type="ECO:0000313" key="1">
    <source>
        <dbReference type="EMBL" id="WAQ93940.1"/>
    </source>
</evidence>
<proteinExistence type="predicted"/>
<dbReference type="Proteomes" id="UP001164746">
    <property type="component" value="Chromosome 1"/>
</dbReference>
<name>A0ABY7DC44_MYAAR</name>
<dbReference type="InterPro" id="IPR054148">
    <property type="entry name" value="ASNSD1-SEP"/>
</dbReference>
<gene>
    <name evidence="1" type="ORF">MAR_006411</name>
</gene>
<keyword evidence="2" id="KW-1185">Reference proteome</keyword>
<dbReference type="Pfam" id="PF21975">
    <property type="entry name" value="ASNSD1-SEP"/>
    <property type="match status" value="1"/>
</dbReference>